<dbReference type="PANTHER" id="PTHR14226">
    <property type="entry name" value="NEUROPATHY TARGET ESTERASE/SWISS CHEESE D.MELANOGASTER"/>
    <property type="match status" value="1"/>
</dbReference>
<dbReference type="SUPFAM" id="SSF52151">
    <property type="entry name" value="FabD/lysophospholipase-like"/>
    <property type="match status" value="1"/>
</dbReference>
<evidence type="ECO:0000256" key="3">
    <source>
        <dbReference type="ARBA" id="ARBA00023098"/>
    </source>
</evidence>
<feature type="domain" description="PNPLA" evidence="5">
    <location>
        <begin position="7"/>
        <end position="167"/>
    </location>
</feature>
<evidence type="ECO:0000313" key="6">
    <source>
        <dbReference type="EMBL" id="MBP2071309.1"/>
    </source>
</evidence>
<feature type="active site" description="Nucleophile" evidence="4">
    <location>
        <position position="40"/>
    </location>
</feature>
<keyword evidence="7" id="KW-1185">Reference proteome</keyword>
<keyword evidence="1 4" id="KW-0378">Hydrolase</keyword>
<dbReference type="Proteomes" id="UP001166402">
    <property type="component" value="Unassembled WGS sequence"/>
</dbReference>
<name>A0ABS4NCC5_9THEO</name>
<dbReference type="PANTHER" id="PTHR14226:SF76">
    <property type="entry name" value="NTE FAMILY PROTEIN RSSA"/>
    <property type="match status" value="1"/>
</dbReference>
<organism evidence="6 7">
    <name type="scientific">Thermoanaerobacterium butyriciformans</name>
    <dbReference type="NCBI Taxonomy" id="1702242"/>
    <lineage>
        <taxon>Bacteria</taxon>
        <taxon>Bacillati</taxon>
        <taxon>Bacillota</taxon>
        <taxon>Clostridia</taxon>
        <taxon>Thermoanaerobacterales</taxon>
        <taxon>Thermoanaerobacteraceae</taxon>
        <taxon>Thermoanaerobacterium</taxon>
    </lineage>
</organism>
<feature type="active site" description="Proton acceptor" evidence="4">
    <location>
        <position position="154"/>
    </location>
</feature>
<evidence type="ECO:0000256" key="4">
    <source>
        <dbReference type="PROSITE-ProRule" id="PRU01161"/>
    </source>
</evidence>
<dbReference type="InterPro" id="IPR050301">
    <property type="entry name" value="NTE"/>
</dbReference>
<dbReference type="EMBL" id="JAGGLT010000007">
    <property type="protein sequence ID" value="MBP2071309.1"/>
    <property type="molecule type" value="Genomic_DNA"/>
</dbReference>
<comment type="caution">
    <text evidence="6">The sequence shown here is derived from an EMBL/GenBank/DDBJ whole genome shotgun (WGS) entry which is preliminary data.</text>
</comment>
<evidence type="ECO:0000259" key="5">
    <source>
        <dbReference type="PROSITE" id="PS51635"/>
    </source>
</evidence>
<dbReference type="PROSITE" id="PS51635">
    <property type="entry name" value="PNPLA"/>
    <property type="match status" value="1"/>
</dbReference>
<evidence type="ECO:0000256" key="1">
    <source>
        <dbReference type="ARBA" id="ARBA00022801"/>
    </source>
</evidence>
<dbReference type="InterPro" id="IPR002641">
    <property type="entry name" value="PNPLA_dom"/>
</dbReference>
<accession>A0ABS4NCC5</accession>
<dbReference type="RefSeq" id="WP_209453240.1">
    <property type="nucleotide sequence ID" value="NZ_JAGGLT010000007.1"/>
</dbReference>
<dbReference type="InterPro" id="IPR016035">
    <property type="entry name" value="Acyl_Trfase/lysoPLipase"/>
</dbReference>
<feature type="short sequence motif" description="GXSXG" evidence="4">
    <location>
        <begin position="38"/>
        <end position="42"/>
    </location>
</feature>
<evidence type="ECO:0000313" key="7">
    <source>
        <dbReference type="Proteomes" id="UP001166402"/>
    </source>
</evidence>
<protein>
    <submittedName>
        <fullName evidence="6">NTE family protein</fullName>
    </submittedName>
</protein>
<keyword evidence="2 4" id="KW-0442">Lipid degradation</keyword>
<dbReference type="Gene3D" id="3.40.1090.10">
    <property type="entry name" value="Cytosolic phospholipase A2 catalytic domain"/>
    <property type="match status" value="2"/>
</dbReference>
<gene>
    <name evidence="6" type="ORF">J2Z80_000823</name>
</gene>
<sequence length="304" mass="34686">MRPKVGLILGGGAARGYAHLGVLKKLEEENIPIDFIIGTSIGALIGAIYASGNDLEKIIKDVRDINFLKLIKMLDLNIPQKGFIKGDKIEKFLSNYIKNDFDELKIPLYAIATDIKHGREIIFSNGPVIKAVRASISIPVVFEPVEFQNTKLVDGSIIDFDAVDLAIKLGADIVIISDVSSNIDIRIFNRSFYNFVNKINRILQNNSRTIYFERYFNSKKILPEIITITATTMKLLNNDLYEDNEGEKFNKKVYVIKPKVNGIRWYRFDHAEKCINLGLKAAEPVIQEVYKDFYKPEIFYREKQ</sequence>
<reference evidence="6" key="1">
    <citation type="submission" date="2021-03" db="EMBL/GenBank/DDBJ databases">
        <title>Genomic Encyclopedia of Type Strains, Phase IV (KMG-IV): sequencing the most valuable type-strain genomes for metagenomic binning, comparative biology and taxonomic classification.</title>
        <authorList>
            <person name="Goeker M."/>
        </authorList>
    </citation>
    <scope>NUCLEOTIDE SEQUENCE</scope>
    <source>
        <strain evidence="6">DSM 101588</strain>
    </source>
</reference>
<keyword evidence="3 4" id="KW-0443">Lipid metabolism</keyword>
<dbReference type="Pfam" id="PF01734">
    <property type="entry name" value="Patatin"/>
    <property type="match status" value="1"/>
</dbReference>
<proteinExistence type="predicted"/>
<evidence type="ECO:0000256" key="2">
    <source>
        <dbReference type="ARBA" id="ARBA00022963"/>
    </source>
</evidence>
<comment type="caution">
    <text evidence="4">Lacks conserved residue(s) required for the propagation of feature annotation.</text>
</comment>